<dbReference type="EMBL" id="CP058529">
    <property type="protein sequence ID" value="QLG28299.1"/>
    <property type="molecule type" value="Genomic_DNA"/>
</dbReference>
<dbReference type="Pfam" id="PF02666">
    <property type="entry name" value="PS_Dcarbxylase"/>
    <property type="match status" value="1"/>
</dbReference>
<keyword evidence="10" id="KW-0670">Pyruvate</keyword>
<keyword evidence="4" id="KW-0443">Lipid metabolism</keyword>
<dbReference type="PANTHER" id="PTHR35809">
    <property type="entry name" value="ARCHAETIDYLSERINE DECARBOXYLASE PROENZYME-RELATED"/>
    <property type="match status" value="1"/>
</dbReference>
<keyword evidence="1" id="KW-1003">Cell membrane</keyword>
<dbReference type="NCBIfam" id="NF038088">
    <property type="entry name" value="anchor_synt_D"/>
    <property type="match status" value="1"/>
</dbReference>
<dbReference type="InterPro" id="IPR003817">
    <property type="entry name" value="PS_Dcarbxylase"/>
</dbReference>
<keyword evidence="6" id="KW-0865">Zymogen</keyword>
<evidence type="ECO:0000256" key="9">
    <source>
        <dbReference type="ARBA" id="ARBA00023264"/>
    </source>
</evidence>
<sequence length="198" mass="21414">MSARFAPGAWRYVLPPLLLGLPVLLIAAPVGLALVALAGFLAWFFRDPERTPAGEGVVSPADGRVTVLREEGDRVRVGVFMSPFDVHVNRAPVSGEVTRLDHRGAAHKPAFSKDSVHNERVEFTVGDVDGALIAGWFARRISPYVSRGDEVDRGDRIGHIAFGSRADVVLPSGYDLGDVRVQKGEKVRAGRSILARPE</sequence>
<evidence type="ECO:0000256" key="6">
    <source>
        <dbReference type="ARBA" id="ARBA00023145"/>
    </source>
</evidence>
<dbReference type="OrthoDB" id="50255at2157"/>
<keyword evidence="13" id="KW-1185">Reference proteome</keyword>
<dbReference type="PANTHER" id="PTHR35809:SF1">
    <property type="entry name" value="ARCHAETIDYLSERINE DECARBOXYLASE PROENZYME-RELATED"/>
    <property type="match status" value="1"/>
</dbReference>
<keyword evidence="11" id="KW-0812">Transmembrane</keyword>
<organism evidence="12 13">
    <name type="scientific">Halorarum halophilum</name>
    <dbReference type="NCBI Taxonomy" id="2743090"/>
    <lineage>
        <taxon>Archaea</taxon>
        <taxon>Methanobacteriati</taxon>
        <taxon>Methanobacteriota</taxon>
        <taxon>Stenosarchaea group</taxon>
        <taxon>Halobacteria</taxon>
        <taxon>Halobacteriales</taxon>
        <taxon>Haloferacaceae</taxon>
        <taxon>Halorarum</taxon>
    </lineage>
</organism>
<keyword evidence="7" id="KW-0594">Phospholipid biosynthesis</keyword>
<evidence type="ECO:0000256" key="2">
    <source>
        <dbReference type="ARBA" id="ARBA00022516"/>
    </source>
</evidence>
<evidence type="ECO:0000256" key="1">
    <source>
        <dbReference type="ARBA" id="ARBA00022475"/>
    </source>
</evidence>
<feature type="transmembrane region" description="Helical" evidence="11">
    <location>
        <begin position="20"/>
        <end position="45"/>
    </location>
</feature>
<name>A0A7D5K8I9_9EURY</name>
<dbReference type="Proteomes" id="UP000509750">
    <property type="component" value="Chromosome"/>
</dbReference>
<protein>
    <submittedName>
        <fullName evidence="12">Protein sorting system archaetidylserine decarboxylase</fullName>
    </submittedName>
</protein>
<keyword evidence="5 11" id="KW-0472">Membrane</keyword>
<proteinExistence type="predicted"/>
<keyword evidence="3" id="KW-0210">Decarboxylase</keyword>
<dbReference type="GO" id="GO:0004609">
    <property type="term" value="F:phosphatidylserine decarboxylase activity"/>
    <property type="evidence" value="ECO:0007669"/>
    <property type="project" value="InterPro"/>
</dbReference>
<keyword evidence="11" id="KW-1133">Transmembrane helix</keyword>
<evidence type="ECO:0000256" key="8">
    <source>
        <dbReference type="ARBA" id="ARBA00023239"/>
    </source>
</evidence>
<dbReference type="GO" id="GO:0008654">
    <property type="term" value="P:phospholipid biosynthetic process"/>
    <property type="evidence" value="ECO:0007669"/>
    <property type="project" value="UniProtKB-KW"/>
</dbReference>
<reference evidence="12 13" key="1">
    <citation type="submission" date="2020-07" db="EMBL/GenBank/DDBJ databases">
        <title>Gai3-2, isolated from salt lake.</title>
        <authorList>
            <person name="Cui H."/>
            <person name="Shi X."/>
        </authorList>
    </citation>
    <scope>NUCLEOTIDE SEQUENCE [LARGE SCALE GENOMIC DNA]</scope>
    <source>
        <strain evidence="12 13">Gai3-2</strain>
    </source>
</reference>
<keyword evidence="2" id="KW-0444">Lipid biosynthesis</keyword>
<evidence type="ECO:0000256" key="5">
    <source>
        <dbReference type="ARBA" id="ARBA00023136"/>
    </source>
</evidence>
<evidence type="ECO:0000256" key="7">
    <source>
        <dbReference type="ARBA" id="ARBA00023209"/>
    </source>
</evidence>
<evidence type="ECO:0000313" key="13">
    <source>
        <dbReference type="Proteomes" id="UP000509750"/>
    </source>
</evidence>
<evidence type="ECO:0000256" key="4">
    <source>
        <dbReference type="ARBA" id="ARBA00023098"/>
    </source>
</evidence>
<dbReference type="NCBIfam" id="NF003683">
    <property type="entry name" value="PRK05305.2-3"/>
    <property type="match status" value="1"/>
</dbReference>
<evidence type="ECO:0000256" key="3">
    <source>
        <dbReference type="ARBA" id="ARBA00022793"/>
    </source>
</evidence>
<evidence type="ECO:0000313" key="12">
    <source>
        <dbReference type="EMBL" id="QLG28299.1"/>
    </source>
</evidence>
<accession>A0A7D5K8I9</accession>
<dbReference type="RefSeq" id="WP_179169874.1">
    <property type="nucleotide sequence ID" value="NZ_CP058529.1"/>
</dbReference>
<dbReference type="InterPro" id="IPR033175">
    <property type="entry name" value="PSD-A"/>
</dbReference>
<keyword evidence="9" id="KW-1208">Phospholipid metabolism</keyword>
<evidence type="ECO:0000256" key="10">
    <source>
        <dbReference type="ARBA" id="ARBA00023317"/>
    </source>
</evidence>
<gene>
    <name evidence="12" type="ORF">HUG10_12415</name>
</gene>
<dbReference type="AlphaFoldDB" id="A0A7D5K8I9"/>
<dbReference type="KEGG" id="halg:HUG10_12415"/>
<evidence type="ECO:0000256" key="11">
    <source>
        <dbReference type="SAM" id="Phobius"/>
    </source>
</evidence>
<dbReference type="GeneID" id="56029650"/>
<keyword evidence="8" id="KW-0456">Lyase</keyword>